<dbReference type="InterPro" id="IPR006597">
    <property type="entry name" value="Sel1-like"/>
</dbReference>
<gene>
    <name evidence="3" type="ORF">FJU31_18195</name>
</gene>
<comment type="caution">
    <text evidence="3">The sequence shown here is derived from an EMBL/GenBank/DDBJ whole genome shotgun (WGS) entry which is preliminary data.</text>
</comment>
<dbReference type="InterPro" id="IPR011990">
    <property type="entry name" value="TPR-like_helical_dom_sf"/>
</dbReference>
<reference evidence="3 4" key="1">
    <citation type="journal article" date="2020" name="Antonie Van Leeuwenhoek">
        <title>Stenotrophomonas cyclobalanopsidis sp. nov., isolated from the leaf spot disease of Cyclobalanopsis patelliformis.</title>
        <authorList>
            <person name="Bian D.R."/>
            <person name="Xue H."/>
            <person name="Piao C.G."/>
            <person name="Li Y."/>
        </authorList>
    </citation>
    <scope>NUCLEOTIDE SEQUENCE [LARGE SCALE GENOMIC DNA]</scope>
    <source>
        <strain evidence="3 4">TPQG1-4</strain>
    </source>
</reference>
<evidence type="ECO:0000313" key="4">
    <source>
        <dbReference type="Proteomes" id="UP000326367"/>
    </source>
</evidence>
<evidence type="ECO:0000256" key="1">
    <source>
        <dbReference type="SAM" id="MobiDB-lite"/>
    </source>
</evidence>
<evidence type="ECO:0000313" key="3">
    <source>
        <dbReference type="EMBL" id="KAA8993535.1"/>
    </source>
</evidence>
<dbReference type="Pfam" id="PF13226">
    <property type="entry name" value="DUF4034"/>
    <property type="match status" value="1"/>
</dbReference>
<name>A0ABQ6SW77_9GAMM</name>
<keyword evidence="4" id="KW-1185">Reference proteome</keyword>
<dbReference type="SUPFAM" id="SSF81901">
    <property type="entry name" value="HCP-like"/>
    <property type="match status" value="1"/>
</dbReference>
<dbReference type="Gene3D" id="1.25.40.10">
    <property type="entry name" value="Tetratricopeptide repeat domain"/>
    <property type="match status" value="1"/>
</dbReference>
<accession>A0ABQ6SW77</accession>
<protein>
    <submittedName>
        <fullName evidence="3">DUF4034 domain-containing protein</fullName>
    </submittedName>
</protein>
<organism evidence="3 4">
    <name type="scientific">Stenotrophomonas cyclobalanopsidis</name>
    <dbReference type="NCBI Taxonomy" id="2771362"/>
    <lineage>
        <taxon>Bacteria</taxon>
        <taxon>Pseudomonadati</taxon>
        <taxon>Pseudomonadota</taxon>
        <taxon>Gammaproteobacteria</taxon>
        <taxon>Lysobacterales</taxon>
        <taxon>Lysobacteraceae</taxon>
        <taxon>Stenotrophomonas</taxon>
    </lineage>
</organism>
<dbReference type="InterPro" id="IPR025115">
    <property type="entry name" value="DUF4034"/>
</dbReference>
<dbReference type="EMBL" id="VYKI01000039">
    <property type="protein sequence ID" value="KAA8993535.1"/>
    <property type="molecule type" value="Genomic_DNA"/>
</dbReference>
<proteinExistence type="predicted"/>
<sequence length="663" mass="72332">MTSPLPAESPRRHAAPAIWGDLLAHRFEAIESALPDLLAPQDAEGGARALALLAPPQALSIIALWKALAAWQQQAPQADAPLLLAALVWDRIAVDLRGSGWTSSLGEGAWSSVHAAQTALFVHAIALADRGPLSWPLLHQLMRSVAAFGVPVWMSDWMYDGFHPADGAGPWRDMQALLGAWMTEAPRLPDLPAQMPAAWSAAVPPPPELDEEGDPIASDEASPQPALAWLQMGLQAAGHALPLLDTYARLRTPRWGGSHEEILALADGPLAEGLDASQRNQLRMIAWLDAIDVDSIDTGNRGAVEQAFARGMELLAQPQSAPERTGIHLQLAELASRVDNTDMAAAHYAQAADPSVPRGFDDPQLMRMLHAAAATGMGEWLAPVVARQWRSSAWAAVMQGALRDTGWCGVTPDAAEAEAAWRHAAALMAVPAPGADCPFNDVYYAFDETLQHTALLHMAQVGAELGFPEMQAALGYHYFEHVPAYDPALAIQWYRRAAEQDSGRALYNLSLVYDRGLEEGGIAGIDVDELVHLSNACELRCLELAATEEEWGERLQRRVRSCVAGVGYYLRTQVPAEGRLQRLLDSLEFWGGQAWTQAAWMLAQYYAARSEHEFDRAVFWAERACAQQPDDEDVLALRTTLQRGLFGSRRYRQALQRVSDGLR</sequence>
<dbReference type="Proteomes" id="UP000326367">
    <property type="component" value="Unassembled WGS sequence"/>
</dbReference>
<dbReference type="SMART" id="SM00671">
    <property type="entry name" value="SEL1"/>
    <property type="match status" value="2"/>
</dbReference>
<feature type="domain" description="DUF4034" evidence="2">
    <location>
        <begin position="64"/>
        <end position="287"/>
    </location>
</feature>
<evidence type="ECO:0000259" key="2">
    <source>
        <dbReference type="Pfam" id="PF13226"/>
    </source>
</evidence>
<feature type="region of interest" description="Disordered" evidence="1">
    <location>
        <begin position="199"/>
        <end position="221"/>
    </location>
</feature>